<dbReference type="Gene3D" id="2.80.10.50">
    <property type="match status" value="1"/>
</dbReference>
<reference evidence="3 4" key="1">
    <citation type="submission" date="2021-02" db="EMBL/GenBank/DDBJ databases">
        <title>Genome Streptomyces sp. RHZ10.</title>
        <authorList>
            <person name="Besaury L."/>
        </authorList>
    </citation>
    <scope>NUCLEOTIDE SEQUENCE [LARGE SCALE GENOMIC DNA]</scope>
    <source>
        <strain evidence="3 4">RHZ10</strain>
    </source>
</reference>
<evidence type="ECO:0000256" key="2">
    <source>
        <dbReference type="SAM" id="SignalP"/>
    </source>
</evidence>
<organism evidence="3 4">
    <name type="scientific">Streptomyces durocortorensis</name>
    <dbReference type="NCBI Taxonomy" id="2811104"/>
    <lineage>
        <taxon>Bacteria</taxon>
        <taxon>Bacillati</taxon>
        <taxon>Actinomycetota</taxon>
        <taxon>Actinomycetes</taxon>
        <taxon>Kitasatosporales</taxon>
        <taxon>Streptomycetaceae</taxon>
        <taxon>Streptomyces</taxon>
    </lineage>
</organism>
<dbReference type="Proteomes" id="UP000712045">
    <property type="component" value="Unassembled WGS sequence"/>
</dbReference>
<protein>
    <submittedName>
        <fullName evidence="3">Uncharacterized protein</fullName>
    </submittedName>
</protein>
<keyword evidence="2" id="KW-0732">Signal</keyword>
<comment type="caution">
    <text evidence="3">The sequence shown here is derived from an EMBL/GenBank/DDBJ whole genome shotgun (WGS) entry which is preliminary data.</text>
</comment>
<dbReference type="RefSeq" id="WP_205086006.1">
    <property type="nucleotide sequence ID" value="NZ_JAFEUF010000239.1"/>
</dbReference>
<accession>A0ABS2I3U3</accession>
<dbReference type="CDD" id="cd00257">
    <property type="entry name" value="beta-trefoil_FSCN-like"/>
    <property type="match status" value="1"/>
</dbReference>
<proteinExistence type="predicted"/>
<evidence type="ECO:0000256" key="1">
    <source>
        <dbReference type="SAM" id="MobiDB-lite"/>
    </source>
</evidence>
<dbReference type="InterPro" id="IPR008999">
    <property type="entry name" value="Actin-crosslinking"/>
</dbReference>
<keyword evidence="4" id="KW-1185">Reference proteome</keyword>
<gene>
    <name evidence="3" type="ORF">JS521_29575</name>
</gene>
<dbReference type="EMBL" id="JAFEUF010000239">
    <property type="protein sequence ID" value="MBM7057874.1"/>
    <property type="molecule type" value="Genomic_DNA"/>
</dbReference>
<evidence type="ECO:0000313" key="4">
    <source>
        <dbReference type="Proteomes" id="UP000712045"/>
    </source>
</evidence>
<sequence>MTSALLSLSALLTASVLAAPAAGAAPQNDRQPAAVPAGWETVDGAELARITGTGERIQAPSALDRSASGPSTSGRSASALADESEKLAVQSVRNGKFAATEKNYASPNTGVLRARSAEVTGAWEGFAFEWHEATGTYALKSLANNLYVAVEGNYTGTSQNVLRARSTGAGTWERFTLYYNEDLDRWALQSALNGRFVAMENSYTGSLQYALRARSLEVTGSWEQFELFEITG</sequence>
<feature type="region of interest" description="Disordered" evidence="1">
    <location>
        <begin position="58"/>
        <end position="82"/>
    </location>
</feature>
<evidence type="ECO:0000313" key="3">
    <source>
        <dbReference type="EMBL" id="MBM7057874.1"/>
    </source>
</evidence>
<feature type="chain" id="PRO_5045127756" evidence="2">
    <location>
        <begin position="19"/>
        <end position="232"/>
    </location>
</feature>
<name>A0ABS2I3U3_9ACTN</name>
<dbReference type="SUPFAM" id="SSF50405">
    <property type="entry name" value="Actin-crosslinking proteins"/>
    <property type="match status" value="1"/>
</dbReference>
<feature type="signal peptide" evidence="2">
    <location>
        <begin position="1"/>
        <end position="18"/>
    </location>
</feature>